<comment type="caution">
    <text evidence="6">The sequence shown here is derived from an EMBL/GenBank/DDBJ whole genome shotgun (WGS) entry which is preliminary data.</text>
</comment>
<keyword evidence="2 4" id="KW-0238">DNA-binding</keyword>
<feature type="domain" description="HTH tetR-type" evidence="5">
    <location>
        <begin position="10"/>
        <end position="70"/>
    </location>
</feature>
<reference evidence="6 7" key="1">
    <citation type="submission" date="2023-07" db="EMBL/GenBank/DDBJ databases">
        <title>Sequencing the genomes of 1000 actinobacteria strains.</title>
        <authorList>
            <person name="Klenk H.-P."/>
        </authorList>
    </citation>
    <scope>NUCLEOTIDE SEQUENCE [LARGE SCALE GENOMIC DNA]</scope>
    <source>
        <strain evidence="6 7">DSM 46740</strain>
    </source>
</reference>
<keyword evidence="3" id="KW-0804">Transcription</keyword>
<sequence length="201" mass="22214">MTGLRERKRRQVHEAISTAAISLFLDRGFDQVSVAEVAASAGISKPTLFKYFATKEDLVLHRISDHQGEAARVVRRREQGEAPLAALHRHFLAGLDRREPVTGLNDIPEVLGYHRMIFETPSLAARVLHYTATDEEALAEALAEITDELTARLVAAQVVAVQRVLARGNWLRLVRGETAEQIHPSAVAAADRAFRLLPELG</sequence>
<gene>
    <name evidence="6" type="ORF">J2853_003457</name>
</gene>
<dbReference type="Proteomes" id="UP001225356">
    <property type="component" value="Unassembled WGS sequence"/>
</dbReference>
<dbReference type="PROSITE" id="PS50977">
    <property type="entry name" value="HTH_TETR_2"/>
    <property type="match status" value="1"/>
</dbReference>
<dbReference type="PANTHER" id="PTHR30055">
    <property type="entry name" value="HTH-TYPE TRANSCRIPTIONAL REGULATOR RUTR"/>
    <property type="match status" value="1"/>
</dbReference>
<dbReference type="Gene3D" id="1.10.357.10">
    <property type="entry name" value="Tetracycline Repressor, domain 2"/>
    <property type="match status" value="1"/>
</dbReference>
<dbReference type="InterPro" id="IPR009057">
    <property type="entry name" value="Homeodomain-like_sf"/>
</dbReference>
<dbReference type="RefSeq" id="WP_307558972.1">
    <property type="nucleotide sequence ID" value="NZ_JAUSQU010000001.1"/>
</dbReference>
<name>A0ABT9QBW8_9ACTN</name>
<dbReference type="InterPro" id="IPR050109">
    <property type="entry name" value="HTH-type_TetR-like_transc_reg"/>
</dbReference>
<evidence type="ECO:0000259" key="5">
    <source>
        <dbReference type="PROSITE" id="PS50977"/>
    </source>
</evidence>
<dbReference type="PRINTS" id="PR00455">
    <property type="entry name" value="HTHTETR"/>
</dbReference>
<evidence type="ECO:0000313" key="6">
    <source>
        <dbReference type="EMBL" id="MDP9844246.1"/>
    </source>
</evidence>
<protein>
    <submittedName>
        <fullName evidence="6">AcrR family transcriptional regulator</fullName>
    </submittedName>
</protein>
<dbReference type="EMBL" id="JAUSQU010000001">
    <property type="protein sequence ID" value="MDP9844246.1"/>
    <property type="molecule type" value="Genomic_DNA"/>
</dbReference>
<evidence type="ECO:0000256" key="1">
    <source>
        <dbReference type="ARBA" id="ARBA00023015"/>
    </source>
</evidence>
<dbReference type="Gene3D" id="1.10.10.60">
    <property type="entry name" value="Homeodomain-like"/>
    <property type="match status" value="1"/>
</dbReference>
<keyword evidence="1" id="KW-0805">Transcription regulation</keyword>
<evidence type="ECO:0000256" key="4">
    <source>
        <dbReference type="PROSITE-ProRule" id="PRU00335"/>
    </source>
</evidence>
<dbReference type="InterPro" id="IPR023772">
    <property type="entry name" value="DNA-bd_HTH_TetR-type_CS"/>
</dbReference>
<evidence type="ECO:0000256" key="2">
    <source>
        <dbReference type="ARBA" id="ARBA00023125"/>
    </source>
</evidence>
<evidence type="ECO:0000256" key="3">
    <source>
        <dbReference type="ARBA" id="ARBA00023163"/>
    </source>
</evidence>
<proteinExistence type="predicted"/>
<dbReference type="Pfam" id="PF00440">
    <property type="entry name" value="TetR_N"/>
    <property type="match status" value="1"/>
</dbReference>
<dbReference type="PROSITE" id="PS01081">
    <property type="entry name" value="HTH_TETR_1"/>
    <property type="match status" value="1"/>
</dbReference>
<accession>A0ABT9QBW8</accession>
<keyword evidence="7" id="KW-1185">Reference proteome</keyword>
<dbReference type="SUPFAM" id="SSF46689">
    <property type="entry name" value="Homeodomain-like"/>
    <property type="match status" value="1"/>
</dbReference>
<organism evidence="6 7">
    <name type="scientific">Streptosporangium lutulentum</name>
    <dbReference type="NCBI Taxonomy" id="1461250"/>
    <lineage>
        <taxon>Bacteria</taxon>
        <taxon>Bacillati</taxon>
        <taxon>Actinomycetota</taxon>
        <taxon>Actinomycetes</taxon>
        <taxon>Streptosporangiales</taxon>
        <taxon>Streptosporangiaceae</taxon>
        <taxon>Streptosporangium</taxon>
    </lineage>
</organism>
<evidence type="ECO:0000313" key="7">
    <source>
        <dbReference type="Proteomes" id="UP001225356"/>
    </source>
</evidence>
<dbReference type="PANTHER" id="PTHR30055:SF234">
    <property type="entry name" value="HTH-TYPE TRANSCRIPTIONAL REGULATOR BETI"/>
    <property type="match status" value="1"/>
</dbReference>
<dbReference type="InterPro" id="IPR001647">
    <property type="entry name" value="HTH_TetR"/>
</dbReference>
<feature type="DNA-binding region" description="H-T-H motif" evidence="4">
    <location>
        <begin position="33"/>
        <end position="52"/>
    </location>
</feature>